<organism evidence="2 3">
    <name type="scientific">Nesterenkonia rhizosphaerae</name>
    <dbReference type="NCBI Taxonomy" id="1348272"/>
    <lineage>
        <taxon>Bacteria</taxon>
        <taxon>Bacillati</taxon>
        <taxon>Actinomycetota</taxon>
        <taxon>Actinomycetes</taxon>
        <taxon>Micrococcales</taxon>
        <taxon>Micrococcaceae</taxon>
        <taxon>Nesterenkonia</taxon>
    </lineage>
</organism>
<feature type="region of interest" description="Disordered" evidence="1">
    <location>
        <begin position="39"/>
        <end position="72"/>
    </location>
</feature>
<name>A0ABP9FXX8_9MICC</name>
<dbReference type="Proteomes" id="UP001500368">
    <property type="component" value="Unassembled WGS sequence"/>
</dbReference>
<reference evidence="3" key="1">
    <citation type="journal article" date="2019" name="Int. J. Syst. Evol. Microbiol.">
        <title>The Global Catalogue of Microorganisms (GCM) 10K type strain sequencing project: providing services to taxonomists for standard genome sequencing and annotation.</title>
        <authorList>
            <consortium name="The Broad Institute Genomics Platform"/>
            <consortium name="The Broad Institute Genome Sequencing Center for Infectious Disease"/>
            <person name="Wu L."/>
            <person name="Ma J."/>
        </authorList>
    </citation>
    <scope>NUCLEOTIDE SEQUENCE [LARGE SCALE GENOMIC DNA]</scope>
    <source>
        <strain evidence="3">JCM 19129</strain>
    </source>
</reference>
<accession>A0ABP9FXX8</accession>
<evidence type="ECO:0000313" key="3">
    <source>
        <dbReference type="Proteomes" id="UP001500368"/>
    </source>
</evidence>
<evidence type="ECO:0000256" key="1">
    <source>
        <dbReference type="SAM" id="MobiDB-lite"/>
    </source>
</evidence>
<comment type="caution">
    <text evidence="2">The sequence shown here is derived from an EMBL/GenBank/DDBJ whole genome shotgun (WGS) entry which is preliminary data.</text>
</comment>
<keyword evidence="3" id="KW-1185">Reference proteome</keyword>
<dbReference type="EMBL" id="BAABLW010000007">
    <property type="protein sequence ID" value="GAA4921565.1"/>
    <property type="molecule type" value="Genomic_DNA"/>
</dbReference>
<feature type="compositionally biased region" description="Basic and acidic residues" evidence="1">
    <location>
        <begin position="47"/>
        <end position="58"/>
    </location>
</feature>
<proteinExistence type="predicted"/>
<protein>
    <submittedName>
        <fullName evidence="2">Uncharacterized protein</fullName>
    </submittedName>
</protein>
<sequence length="260" mass="27913">MSVGWICAVFLTSLATVLCLIVATAWFLGGRAVPVPTLQSLLPPEPRAADELPTRENADSGTPVNTAAAGQQAPLEEPVILPGAQGAAPIREISLDNLSQLKRLGWAVPYLEGGYNMRSESLKTGSVDGVRTMQLNMSDGRNYVTVAETRVEEEDLVLAPLSEKLMSRIDLASVTSERILLSTGQEALLFIDRGGAAWTTAVETGSVQYVISSDLPAAAASEVTSWVMITDRSRVQMLPTSPGTADRLERGFDEIISWLR</sequence>
<evidence type="ECO:0000313" key="2">
    <source>
        <dbReference type="EMBL" id="GAA4921565.1"/>
    </source>
</evidence>
<gene>
    <name evidence="2" type="ORF">GCM10025790_17640</name>
</gene>
<feature type="compositionally biased region" description="Polar residues" evidence="1">
    <location>
        <begin position="59"/>
        <end position="69"/>
    </location>
</feature>